<dbReference type="GO" id="GO:0006915">
    <property type="term" value="P:apoptotic process"/>
    <property type="evidence" value="ECO:0007669"/>
    <property type="project" value="InterPro"/>
</dbReference>
<dbReference type="Pfam" id="PF15185">
    <property type="entry name" value="BMF"/>
    <property type="match status" value="1"/>
</dbReference>
<evidence type="ECO:0000313" key="3">
    <source>
        <dbReference type="Proteomes" id="UP000324632"/>
    </source>
</evidence>
<dbReference type="InterPro" id="IPR028192">
    <property type="entry name" value="BMF"/>
</dbReference>
<evidence type="ECO:0000313" key="2">
    <source>
        <dbReference type="EMBL" id="KAA0708294.1"/>
    </source>
</evidence>
<feature type="region of interest" description="Disordered" evidence="1">
    <location>
        <begin position="187"/>
        <end position="214"/>
    </location>
</feature>
<comment type="caution">
    <text evidence="2">The sequence shown here is derived from an EMBL/GenBank/DDBJ whole genome shotgun (WGS) entry which is preliminary data.</text>
</comment>
<feature type="compositionally biased region" description="Polar residues" evidence="1">
    <location>
        <begin position="98"/>
        <end position="118"/>
    </location>
</feature>
<dbReference type="GO" id="GO:0010507">
    <property type="term" value="P:negative regulation of autophagy"/>
    <property type="evidence" value="ECO:0007669"/>
    <property type="project" value="TreeGrafter"/>
</dbReference>
<feature type="region of interest" description="Disordered" evidence="1">
    <location>
        <begin position="70"/>
        <end position="138"/>
    </location>
</feature>
<dbReference type="EMBL" id="SOYY01000018">
    <property type="protein sequence ID" value="KAA0708294.1"/>
    <property type="molecule type" value="Genomic_DNA"/>
</dbReference>
<accession>A0A5A9NE56</accession>
<organism evidence="2 3">
    <name type="scientific">Triplophysa tibetana</name>
    <dbReference type="NCBI Taxonomy" id="1572043"/>
    <lineage>
        <taxon>Eukaryota</taxon>
        <taxon>Metazoa</taxon>
        <taxon>Chordata</taxon>
        <taxon>Craniata</taxon>
        <taxon>Vertebrata</taxon>
        <taxon>Euteleostomi</taxon>
        <taxon>Actinopterygii</taxon>
        <taxon>Neopterygii</taxon>
        <taxon>Teleostei</taxon>
        <taxon>Ostariophysi</taxon>
        <taxon>Cypriniformes</taxon>
        <taxon>Nemacheilidae</taxon>
        <taxon>Triplophysa</taxon>
    </lineage>
</organism>
<dbReference type="PANTHER" id="PTHR32014:SF3">
    <property type="entry name" value="BCL2-MODIFYING FACTOR 2"/>
    <property type="match status" value="1"/>
</dbReference>
<dbReference type="GO" id="GO:0043065">
    <property type="term" value="P:positive regulation of apoptotic process"/>
    <property type="evidence" value="ECO:0007669"/>
    <property type="project" value="TreeGrafter"/>
</dbReference>
<protein>
    <recommendedName>
        <fullName evidence="4">Bcl-2-modifying factor</fullName>
    </recommendedName>
</protein>
<gene>
    <name evidence="2" type="ORF">E1301_Tti005536</name>
</gene>
<keyword evidence="3" id="KW-1185">Reference proteome</keyword>
<dbReference type="PANTHER" id="PTHR32014">
    <property type="entry name" value="BCL-2-MODIFYING FACTOR"/>
    <property type="match status" value="1"/>
</dbReference>
<evidence type="ECO:0008006" key="4">
    <source>
        <dbReference type="Google" id="ProtNLM"/>
    </source>
</evidence>
<dbReference type="AlphaFoldDB" id="A0A5A9NE56"/>
<dbReference type="Proteomes" id="UP000324632">
    <property type="component" value="Chromosome 18"/>
</dbReference>
<dbReference type="GO" id="GO:0016459">
    <property type="term" value="C:myosin complex"/>
    <property type="evidence" value="ECO:0007669"/>
    <property type="project" value="TreeGrafter"/>
</dbReference>
<evidence type="ECO:0000256" key="1">
    <source>
        <dbReference type="SAM" id="MobiDB-lite"/>
    </source>
</evidence>
<sequence length="272" mass="30521">MRIEHGSHQSELVSVLPDSYQVTVSAWVSWDCLPLAVSEDNLVPDWLNKHTPLLGSRTNRSEAEALVRLMEDDEEEQLPLSRETPLTNQRKENRDASRGQTPTRHGQFENRSTQTLNSARAGEMAPFQGSERGTSSHCGDAEARTAFRGLCGFASFATAPGVPEGPRALFHGNAGFRAHFPALFEPVPDANSEESEVEERGTEDKDDEHEEGTSVEVQIGRKLREMGDHFQREHLHLFTQHQRDQMGLFQLVTSLYNFLFQQEGPQNVGAQR</sequence>
<name>A0A5A9NE56_9TELE</name>
<reference evidence="2 3" key="1">
    <citation type="journal article" date="2019" name="Mol. Ecol. Resour.">
        <title>Chromosome-level genome assembly of Triplophysa tibetana, a fish adapted to the harsh high-altitude environment of the Tibetan Plateau.</title>
        <authorList>
            <person name="Yang X."/>
            <person name="Liu H."/>
            <person name="Ma Z."/>
            <person name="Zou Y."/>
            <person name="Zou M."/>
            <person name="Mao Y."/>
            <person name="Li X."/>
            <person name="Wang H."/>
            <person name="Chen T."/>
            <person name="Wang W."/>
            <person name="Yang R."/>
        </authorList>
    </citation>
    <scope>NUCLEOTIDE SEQUENCE [LARGE SCALE GENOMIC DNA]</scope>
    <source>
        <strain evidence="2">TTIB1903HZAU</strain>
        <tissue evidence="2">Muscle</tissue>
    </source>
</reference>
<proteinExistence type="predicted"/>